<gene>
    <name evidence="4" type="ORF">GCM10009681_10510</name>
</gene>
<evidence type="ECO:0000259" key="3">
    <source>
        <dbReference type="Pfam" id="PF01814"/>
    </source>
</evidence>
<dbReference type="PANTHER" id="PTHR39428">
    <property type="entry name" value="F420H(2)-DEPENDENT QUINONE REDUCTASE RV1261C"/>
    <property type="match status" value="1"/>
</dbReference>
<proteinExistence type="inferred from homology"/>
<evidence type="ECO:0000313" key="4">
    <source>
        <dbReference type="EMBL" id="GAA1741635.1"/>
    </source>
</evidence>
<dbReference type="Pfam" id="PF04075">
    <property type="entry name" value="F420H2_quin_red"/>
    <property type="match status" value="1"/>
</dbReference>
<evidence type="ECO:0000256" key="2">
    <source>
        <dbReference type="ARBA" id="ARBA00049106"/>
    </source>
</evidence>
<name>A0ABN2JWR2_9ACTN</name>
<comment type="caution">
    <text evidence="4">The sequence shown here is derived from an EMBL/GenBank/DDBJ whole genome shotgun (WGS) entry which is preliminary data.</text>
</comment>
<dbReference type="PANTHER" id="PTHR39428:SF1">
    <property type="entry name" value="F420H(2)-DEPENDENT QUINONE REDUCTASE RV1261C"/>
    <property type="match status" value="1"/>
</dbReference>
<comment type="similarity">
    <text evidence="1">Belongs to the F420H(2)-dependent quinone reductase family.</text>
</comment>
<accession>A0ABN2JWR2</accession>
<dbReference type="CDD" id="cd12108">
    <property type="entry name" value="Hr-like"/>
    <property type="match status" value="1"/>
</dbReference>
<dbReference type="Gene3D" id="1.20.120.520">
    <property type="entry name" value="nmb1532 protein domain like"/>
    <property type="match status" value="1"/>
</dbReference>
<dbReference type="Proteomes" id="UP001500655">
    <property type="component" value="Unassembled WGS sequence"/>
</dbReference>
<feature type="domain" description="Hemerythrin-like" evidence="3">
    <location>
        <begin position="151"/>
        <end position="274"/>
    </location>
</feature>
<dbReference type="RefSeq" id="WP_344077419.1">
    <property type="nucleotide sequence ID" value="NZ_BAAALS010000004.1"/>
</dbReference>
<dbReference type="EMBL" id="BAAALS010000004">
    <property type="protein sequence ID" value="GAA1741635.1"/>
    <property type="molecule type" value="Genomic_DNA"/>
</dbReference>
<organism evidence="4 5">
    <name type="scientific">Luedemannella helvata</name>
    <dbReference type="NCBI Taxonomy" id="349315"/>
    <lineage>
        <taxon>Bacteria</taxon>
        <taxon>Bacillati</taxon>
        <taxon>Actinomycetota</taxon>
        <taxon>Actinomycetes</taxon>
        <taxon>Micromonosporales</taxon>
        <taxon>Micromonosporaceae</taxon>
        <taxon>Luedemannella</taxon>
    </lineage>
</organism>
<dbReference type="SUPFAM" id="SSF50475">
    <property type="entry name" value="FMN-binding split barrel"/>
    <property type="match status" value="1"/>
</dbReference>
<protein>
    <submittedName>
        <fullName evidence="4">Nitroreductase/quinone reductase family protein</fullName>
    </submittedName>
</protein>
<sequence>MPNDVNASIIDEFRANKGQLSGPFADARLLLLTTTGARSGRPHTVPLRYTPHTGDRVVVVASAAGAPRHPAWYHNVLANPTVTVENGGFTYEARAEVLAGDERDEVFARIAEHDARWADYQAATARVIPVVTLARLPSPPRIAGASFGTVLSAIHDTFRRELRLIRAEVAASGASVGAQLRVNCLALCGGLTQHHTMEDGGMFVGIGNQRPDLAPVLARLREEHEAIAALVEGLDRVLADPGPDRATLLAEVDRLTAELESHLTYEERSLIPVLDGAAP</sequence>
<keyword evidence="5" id="KW-1185">Reference proteome</keyword>
<dbReference type="Gene3D" id="2.30.110.10">
    <property type="entry name" value="Electron Transport, Fmn-binding Protein, Chain A"/>
    <property type="match status" value="1"/>
</dbReference>
<evidence type="ECO:0000256" key="1">
    <source>
        <dbReference type="ARBA" id="ARBA00008710"/>
    </source>
</evidence>
<dbReference type="InterPro" id="IPR004378">
    <property type="entry name" value="F420H2_quin_Rdtase"/>
</dbReference>
<dbReference type="InterPro" id="IPR012349">
    <property type="entry name" value="Split_barrel_FMN-bd"/>
</dbReference>
<comment type="catalytic activity">
    <reaction evidence="2">
        <text>oxidized coenzyme F420-(gamma-L-Glu)(n) + a quinol + H(+) = reduced coenzyme F420-(gamma-L-Glu)(n) + a quinone</text>
        <dbReference type="Rhea" id="RHEA:39663"/>
        <dbReference type="Rhea" id="RHEA-COMP:12939"/>
        <dbReference type="Rhea" id="RHEA-COMP:14378"/>
        <dbReference type="ChEBI" id="CHEBI:15378"/>
        <dbReference type="ChEBI" id="CHEBI:24646"/>
        <dbReference type="ChEBI" id="CHEBI:132124"/>
        <dbReference type="ChEBI" id="CHEBI:133980"/>
        <dbReference type="ChEBI" id="CHEBI:139511"/>
    </reaction>
</comment>
<evidence type="ECO:0000313" key="5">
    <source>
        <dbReference type="Proteomes" id="UP001500655"/>
    </source>
</evidence>
<dbReference type="InterPro" id="IPR012312">
    <property type="entry name" value="Hemerythrin-like"/>
</dbReference>
<dbReference type="Pfam" id="PF01814">
    <property type="entry name" value="Hemerythrin"/>
    <property type="match status" value="1"/>
</dbReference>
<dbReference type="NCBIfam" id="TIGR00026">
    <property type="entry name" value="hi_GC_TIGR00026"/>
    <property type="match status" value="1"/>
</dbReference>
<reference evidence="4 5" key="1">
    <citation type="journal article" date="2019" name="Int. J. Syst. Evol. Microbiol.">
        <title>The Global Catalogue of Microorganisms (GCM) 10K type strain sequencing project: providing services to taxonomists for standard genome sequencing and annotation.</title>
        <authorList>
            <consortium name="The Broad Institute Genomics Platform"/>
            <consortium name="The Broad Institute Genome Sequencing Center for Infectious Disease"/>
            <person name="Wu L."/>
            <person name="Ma J."/>
        </authorList>
    </citation>
    <scope>NUCLEOTIDE SEQUENCE [LARGE SCALE GENOMIC DNA]</scope>
    <source>
        <strain evidence="4 5">JCM 13249</strain>
    </source>
</reference>